<organism evidence="1 2">
    <name type="scientific">Trifolium medium</name>
    <dbReference type="NCBI Taxonomy" id="97028"/>
    <lineage>
        <taxon>Eukaryota</taxon>
        <taxon>Viridiplantae</taxon>
        <taxon>Streptophyta</taxon>
        <taxon>Embryophyta</taxon>
        <taxon>Tracheophyta</taxon>
        <taxon>Spermatophyta</taxon>
        <taxon>Magnoliopsida</taxon>
        <taxon>eudicotyledons</taxon>
        <taxon>Gunneridae</taxon>
        <taxon>Pentapetalae</taxon>
        <taxon>rosids</taxon>
        <taxon>fabids</taxon>
        <taxon>Fabales</taxon>
        <taxon>Fabaceae</taxon>
        <taxon>Papilionoideae</taxon>
        <taxon>50 kb inversion clade</taxon>
        <taxon>NPAAA clade</taxon>
        <taxon>Hologalegina</taxon>
        <taxon>IRL clade</taxon>
        <taxon>Trifolieae</taxon>
        <taxon>Trifolium</taxon>
    </lineage>
</organism>
<dbReference type="AlphaFoldDB" id="A0A392SUX7"/>
<evidence type="ECO:0000313" key="2">
    <source>
        <dbReference type="Proteomes" id="UP000265520"/>
    </source>
</evidence>
<reference evidence="1 2" key="1">
    <citation type="journal article" date="2018" name="Front. Plant Sci.">
        <title>Red Clover (Trifolium pratense) and Zigzag Clover (T. medium) - A Picture of Genomic Similarities and Differences.</title>
        <authorList>
            <person name="Dluhosova J."/>
            <person name="Istvanek J."/>
            <person name="Nedelnik J."/>
            <person name="Repkova J."/>
        </authorList>
    </citation>
    <scope>NUCLEOTIDE SEQUENCE [LARGE SCALE GENOMIC DNA]</scope>
    <source>
        <strain evidence="2">cv. 10/8</strain>
        <tissue evidence="1">Leaf</tissue>
    </source>
</reference>
<comment type="caution">
    <text evidence="1">The sequence shown here is derived from an EMBL/GenBank/DDBJ whole genome shotgun (WGS) entry which is preliminary data.</text>
</comment>
<dbReference type="EMBL" id="LXQA010444301">
    <property type="protein sequence ID" value="MCI52237.1"/>
    <property type="molecule type" value="Genomic_DNA"/>
</dbReference>
<dbReference type="Proteomes" id="UP000265520">
    <property type="component" value="Unassembled WGS sequence"/>
</dbReference>
<evidence type="ECO:0000313" key="1">
    <source>
        <dbReference type="EMBL" id="MCI52237.1"/>
    </source>
</evidence>
<protein>
    <submittedName>
        <fullName evidence="1">Uncharacterized protein</fullName>
    </submittedName>
</protein>
<name>A0A392SUX7_9FABA</name>
<keyword evidence="2" id="KW-1185">Reference proteome</keyword>
<accession>A0A392SUX7</accession>
<proteinExistence type="predicted"/>
<sequence>RPEVPAGQFCLHPRPHREKIPVFGASNGAIPAGIRSDGCKLTTLSSTGRNVEIASVGRQDRGSNPDHSTLCV</sequence>
<feature type="non-terminal residue" evidence="1">
    <location>
        <position position="1"/>
    </location>
</feature>